<gene>
    <name evidence="1" type="ORF">SAMN04488498_12427</name>
</gene>
<sequence length="161" mass="17804">MALIDDLRSLNMMKIDGFLEVPDIAGPSQRDGHEDQIEIYDVTFSMVAPFDPNSLSRKGRVSLGTVTCTKDVDMSSPYLAKACHENKPLDEVVIYCRRTIDGATSDYFVVTLKEASVVGYSFGASKTNPDTLGDIVQFAYKNIELKYDDDHTTDMDVATGM</sequence>
<dbReference type="InterPro" id="IPR008514">
    <property type="entry name" value="T6SS_Hcp"/>
</dbReference>
<dbReference type="EMBL" id="FOSL01000024">
    <property type="protein sequence ID" value="SFL02492.1"/>
    <property type="molecule type" value="Genomic_DNA"/>
</dbReference>
<dbReference type="SUPFAM" id="SSF141452">
    <property type="entry name" value="Hcp1-like"/>
    <property type="match status" value="1"/>
</dbReference>
<proteinExistence type="predicted"/>
<dbReference type="InterPro" id="IPR053165">
    <property type="entry name" value="HSI-I_assembly_Hcp1"/>
</dbReference>
<name>A0A1I4E9Q4_9HYPH</name>
<dbReference type="PANTHER" id="PTHR36152:SF1">
    <property type="entry name" value="UBIQUITIN-LIKE DOMAIN-CONTAINING PROTEIN"/>
    <property type="match status" value="1"/>
</dbReference>
<dbReference type="Gene3D" id="2.30.110.20">
    <property type="entry name" value="Hcp1-like"/>
    <property type="match status" value="1"/>
</dbReference>
<dbReference type="Proteomes" id="UP000323300">
    <property type="component" value="Unassembled WGS sequence"/>
</dbReference>
<dbReference type="AlphaFoldDB" id="A0A1I4E9Q4"/>
<dbReference type="PANTHER" id="PTHR36152">
    <property type="entry name" value="CYTOPLASMIC PROTEIN-RELATED"/>
    <property type="match status" value="1"/>
</dbReference>
<keyword evidence="2" id="KW-1185">Reference proteome</keyword>
<dbReference type="InterPro" id="IPR036624">
    <property type="entry name" value="Hcp1-lik_sf"/>
</dbReference>
<organism evidence="1 2">
    <name type="scientific">Neomesorhizobium albiziae</name>
    <dbReference type="NCBI Taxonomy" id="335020"/>
    <lineage>
        <taxon>Bacteria</taxon>
        <taxon>Pseudomonadati</taxon>
        <taxon>Pseudomonadota</taxon>
        <taxon>Alphaproteobacteria</taxon>
        <taxon>Hyphomicrobiales</taxon>
        <taxon>Phyllobacteriaceae</taxon>
        <taxon>Neomesorhizobium</taxon>
    </lineage>
</organism>
<protein>
    <submittedName>
        <fullName evidence="1">Type VI secretion system secreted protein Hcp</fullName>
    </submittedName>
</protein>
<accession>A0A1I4E9Q4</accession>
<evidence type="ECO:0000313" key="1">
    <source>
        <dbReference type="EMBL" id="SFL02492.1"/>
    </source>
</evidence>
<evidence type="ECO:0000313" key="2">
    <source>
        <dbReference type="Proteomes" id="UP000323300"/>
    </source>
</evidence>
<dbReference type="Pfam" id="PF05638">
    <property type="entry name" value="T6SS_HCP"/>
    <property type="match status" value="1"/>
</dbReference>
<reference evidence="1 2" key="1">
    <citation type="submission" date="2016-10" db="EMBL/GenBank/DDBJ databases">
        <authorList>
            <person name="Varghese N."/>
            <person name="Submissions S."/>
        </authorList>
    </citation>
    <scope>NUCLEOTIDE SEQUENCE [LARGE SCALE GENOMIC DNA]</scope>
    <source>
        <strain evidence="1 2">DSM 21822</strain>
    </source>
</reference>
<dbReference type="NCBIfam" id="TIGR03344">
    <property type="entry name" value="VI_effect_Hcp1"/>
    <property type="match status" value="1"/>
</dbReference>